<dbReference type="CDD" id="cd02440">
    <property type="entry name" value="AdoMet_MTases"/>
    <property type="match status" value="1"/>
</dbReference>
<evidence type="ECO:0000256" key="1">
    <source>
        <dbReference type="ARBA" id="ARBA00022679"/>
    </source>
</evidence>
<dbReference type="InterPro" id="IPR041698">
    <property type="entry name" value="Methyltransf_25"/>
</dbReference>
<organism evidence="4 5">
    <name type="scientific">Mycena chlorophos</name>
    <name type="common">Agaric fungus</name>
    <name type="synonym">Agaricus chlorophos</name>
    <dbReference type="NCBI Taxonomy" id="658473"/>
    <lineage>
        <taxon>Eukaryota</taxon>
        <taxon>Fungi</taxon>
        <taxon>Dikarya</taxon>
        <taxon>Basidiomycota</taxon>
        <taxon>Agaricomycotina</taxon>
        <taxon>Agaricomycetes</taxon>
        <taxon>Agaricomycetidae</taxon>
        <taxon>Agaricales</taxon>
        <taxon>Marasmiineae</taxon>
        <taxon>Mycenaceae</taxon>
        <taxon>Mycena</taxon>
    </lineage>
</organism>
<protein>
    <recommendedName>
        <fullName evidence="3">Methyltransferase domain-containing protein</fullName>
    </recommendedName>
</protein>
<keyword evidence="5" id="KW-1185">Reference proteome</keyword>
<reference evidence="4" key="1">
    <citation type="submission" date="2014-09" db="EMBL/GenBank/DDBJ databases">
        <title>Genome sequence of the luminous mushroom Mycena chlorophos for searching fungal bioluminescence genes.</title>
        <authorList>
            <person name="Tanaka Y."/>
            <person name="Kasuga D."/>
            <person name="Oba Y."/>
            <person name="Hase S."/>
            <person name="Sato K."/>
            <person name="Oba Y."/>
            <person name="Sakakibara Y."/>
        </authorList>
    </citation>
    <scope>NUCLEOTIDE SEQUENCE</scope>
</reference>
<evidence type="ECO:0000256" key="2">
    <source>
        <dbReference type="SAM" id="MobiDB-lite"/>
    </source>
</evidence>
<evidence type="ECO:0000259" key="3">
    <source>
        <dbReference type="Pfam" id="PF13649"/>
    </source>
</evidence>
<gene>
    <name evidence="4" type="ORF">MCHLO_11276</name>
</gene>
<keyword evidence="1" id="KW-0808">Transferase</keyword>
<feature type="region of interest" description="Disordered" evidence="2">
    <location>
        <begin position="1"/>
        <end position="25"/>
    </location>
</feature>
<feature type="domain" description="Methyltransferase" evidence="3">
    <location>
        <begin position="69"/>
        <end position="166"/>
    </location>
</feature>
<dbReference type="Pfam" id="PF13649">
    <property type="entry name" value="Methyltransf_25"/>
    <property type="match status" value="1"/>
</dbReference>
<dbReference type="SUPFAM" id="SSF53335">
    <property type="entry name" value="S-adenosyl-L-methionine-dependent methyltransferases"/>
    <property type="match status" value="1"/>
</dbReference>
<accession>A0ABQ0LTH6</accession>
<proteinExistence type="predicted"/>
<dbReference type="InterPro" id="IPR029063">
    <property type="entry name" value="SAM-dependent_MTases_sf"/>
</dbReference>
<dbReference type="Gene3D" id="3.40.50.150">
    <property type="entry name" value="Vaccinia Virus protein VP39"/>
    <property type="match status" value="1"/>
</dbReference>
<feature type="compositionally biased region" description="Basic residues" evidence="2">
    <location>
        <begin position="1"/>
        <end position="10"/>
    </location>
</feature>
<dbReference type="Proteomes" id="UP000815677">
    <property type="component" value="Unassembled WGS sequence"/>
</dbReference>
<dbReference type="PANTHER" id="PTHR43861:SF3">
    <property type="entry name" value="PUTATIVE (AFU_ORTHOLOGUE AFUA_2G14390)-RELATED"/>
    <property type="match status" value="1"/>
</dbReference>
<sequence length="239" mass="26064">MNSAHQHAHDHHSSAHLPGPGHDFAHANQAFFDQHAHQADKRHGAEEMAHSIRNAILEAYPFAEESTTVLDFACGTGIVSHGLVGRVRELVGVDISQGMVDQFNKSAAERDIGPEKMRALRVELKGEEPELDGKKFDVVMCSLAFHHIQDIVGTTRLLSFFLKPGGALLIIDFPIMDISKFPDEAAAAAMIAHTHGVSEATMRDAYEQAGLGGFEWKLFKGPKGGMHPEDVFLAKGVKL</sequence>
<name>A0ABQ0LTH6_MYCCL</name>
<dbReference type="EMBL" id="DF848626">
    <property type="protein sequence ID" value="GAT54419.1"/>
    <property type="molecule type" value="Genomic_DNA"/>
</dbReference>
<evidence type="ECO:0000313" key="5">
    <source>
        <dbReference type="Proteomes" id="UP000815677"/>
    </source>
</evidence>
<evidence type="ECO:0000313" key="4">
    <source>
        <dbReference type="EMBL" id="GAT54419.1"/>
    </source>
</evidence>
<dbReference type="PANTHER" id="PTHR43861">
    <property type="entry name" value="TRANS-ACONITATE 2-METHYLTRANSFERASE-RELATED"/>
    <property type="match status" value="1"/>
</dbReference>